<evidence type="ECO:0000256" key="1">
    <source>
        <dbReference type="ARBA" id="ARBA00022614"/>
    </source>
</evidence>
<dbReference type="NCBIfam" id="TIGR01451">
    <property type="entry name" value="B_ant_repeat"/>
    <property type="match status" value="1"/>
</dbReference>
<dbReference type="InterPro" id="IPR032675">
    <property type="entry name" value="LRR_dom_sf"/>
</dbReference>
<evidence type="ECO:0000259" key="5">
    <source>
        <dbReference type="Pfam" id="PF18962"/>
    </source>
</evidence>
<dbReference type="NCBIfam" id="TIGR04183">
    <property type="entry name" value="Por_Secre_tail"/>
    <property type="match status" value="1"/>
</dbReference>
<dbReference type="EMBL" id="RCZH01000013">
    <property type="protein sequence ID" value="TPG37652.1"/>
    <property type="molecule type" value="Genomic_DNA"/>
</dbReference>
<comment type="caution">
    <text evidence="7">The sequence shown here is derived from an EMBL/GenBank/DDBJ whole genome shotgun (WGS) entry which is preliminary data.</text>
</comment>
<accession>A0A502EKZ1</accession>
<dbReference type="Gene3D" id="3.80.10.10">
    <property type="entry name" value="Ribonuclease Inhibitor"/>
    <property type="match status" value="2"/>
</dbReference>
<feature type="domain" description="DUF7619" evidence="6">
    <location>
        <begin position="679"/>
        <end position="809"/>
    </location>
</feature>
<evidence type="ECO:0000259" key="6">
    <source>
        <dbReference type="Pfam" id="PF24595"/>
    </source>
</evidence>
<dbReference type="OrthoDB" id="1110367at2"/>
<dbReference type="InterPro" id="IPR055353">
    <property type="entry name" value="DUF7619"/>
</dbReference>
<reference evidence="7 8" key="1">
    <citation type="journal article" date="2019" name="Environ. Microbiol.">
        <title>Species interactions and distinct microbial communities in high Arctic permafrost affected cryosols are associated with the CH4 and CO2 gas fluxes.</title>
        <authorList>
            <person name="Altshuler I."/>
            <person name="Hamel J."/>
            <person name="Turney S."/>
            <person name="Magnuson E."/>
            <person name="Levesque R."/>
            <person name="Greer C."/>
            <person name="Whyte L.G."/>
        </authorList>
    </citation>
    <scope>NUCLEOTIDE SEQUENCE [LARGE SCALE GENOMIC DNA]</scope>
    <source>
        <strain evidence="7 8">42</strain>
    </source>
</reference>
<sequence>MKKFYFLVLVLCLCSSLRGQNIVFANSTFKSRLITANAENGFAKDKNGVNIIIDTNGDKEIDASEALQVYYLDVSTKNNNDTQMFNIIGIEYFKNLRSLNYRSNRVSGADLRPLVYLEDLDCSYNTDFPTGINLEGLNLKRLDASGTGLMKPYLTGEGNVGLSQFPNLEILICNSTTITAMNFSGLKKLKTLDISQNMLQNINLTDLVSLEKLDCVHNLLSELDFSACKNLISVNASQNKISTLAIKDMPKLEDIVMDENKLLKEANLENLPYLKKLTINNCILNVLNLSGLSALESLNCSDNKLLNLDLKKCSGLKNVSCNFNSLLTSLDISGSESLETLNCSNTSLSALDLKKNLHLQILIASTTKVEFLDLSPLKELLDVSLTGNNSLLYLLLKNGKTYKTYFLSAPKLKYLCVDEENINYYKEILTQSGIDNCEINTYCNFVPGNSYYVISGVHKYNFDNKGCIANNSIFPNLKYTITNGTNTGIFYSANNSSYAIPVQAGVISIRPFVENPNYFTVSPESVTVNFPTEESPYTQDFCISSNGNQPDLEVVLIPTEAARPGFDAKYKLVYRNKGNITQSGTVNLTFNDAVLHLKTSDPSSENQTSNTLSWSFSNLAPFETKEIMLTFKLNRPTDIPAVKNDDILKYKTTITSQDTEKTPQDNTFELNQTVVGSYDPNDKTCLEGSVITPRLIGEYVHYLIRFENTGTYPAQNIVVKDMIDLSKFDITSLIPTSSSHSFVTKISEENKVEFIFENINLPFDDATNDGYIAFKIKTKPTLVTGDSFTNDANIYFDYNFPILTNKAISTFKTLGTQDFEFSNYVTLFPNPTSEVLNINAKHDIEIQSLSIYDILGQLVIAIPNAKSVSNIDISKLRTGNYFIKVKSDKGSSSMKFIKN</sequence>
<proteinExistence type="predicted"/>
<dbReference type="PROSITE" id="PS51450">
    <property type="entry name" value="LRR"/>
    <property type="match status" value="1"/>
</dbReference>
<dbReference type="InterPro" id="IPR047589">
    <property type="entry name" value="DUF11_rpt"/>
</dbReference>
<keyword evidence="1" id="KW-0433">Leucine-rich repeat</keyword>
<dbReference type="RefSeq" id="WP_140510123.1">
    <property type="nucleotide sequence ID" value="NZ_RCZH01000013.1"/>
</dbReference>
<organism evidence="7 8">
    <name type="scientific">Flavobacterium pectinovorum</name>
    <dbReference type="NCBI Taxonomy" id="29533"/>
    <lineage>
        <taxon>Bacteria</taxon>
        <taxon>Pseudomonadati</taxon>
        <taxon>Bacteroidota</taxon>
        <taxon>Flavobacteriia</taxon>
        <taxon>Flavobacteriales</taxon>
        <taxon>Flavobacteriaceae</taxon>
        <taxon>Flavobacterium</taxon>
    </lineage>
</organism>
<dbReference type="PANTHER" id="PTHR24366:SF170">
    <property type="entry name" value="RE50361P"/>
    <property type="match status" value="1"/>
</dbReference>
<protein>
    <submittedName>
        <fullName evidence="7">T9SS C-terminal target domain-containing protein</fullName>
    </submittedName>
</protein>
<name>A0A502EKZ1_9FLAO</name>
<feature type="signal peptide" evidence="4">
    <location>
        <begin position="1"/>
        <end position="25"/>
    </location>
</feature>
<evidence type="ECO:0000313" key="8">
    <source>
        <dbReference type="Proteomes" id="UP000319700"/>
    </source>
</evidence>
<evidence type="ECO:0000256" key="2">
    <source>
        <dbReference type="ARBA" id="ARBA00022729"/>
    </source>
</evidence>
<evidence type="ECO:0000256" key="3">
    <source>
        <dbReference type="ARBA" id="ARBA00022737"/>
    </source>
</evidence>
<gene>
    <name evidence="7" type="ORF">EAH81_19385</name>
</gene>
<dbReference type="Pfam" id="PF24595">
    <property type="entry name" value="DUF7619"/>
    <property type="match status" value="1"/>
</dbReference>
<dbReference type="PANTHER" id="PTHR24366">
    <property type="entry name" value="IG(IMMUNOGLOBULIN) AND LRR(LEUCINE RICH REPEAT) DOMAINS"/>
    <property type="match status" value="1"/>
</dbReference>
<keyword evidence="8" id="KW-1185">Reference proteome</keyword>
<dbReference type="InterPro" id="IPR026444">
    <property type="entry name" value="Secre_tail"/>
</dbReference>
<dbReference type="SUPFAM" id="SSF52058">
    <property type="entry name" value="L domain-like"/>
    <property type="match status" value="1"/>
</dbReference>
<dbReference type="Proteomes" id="UP000319700">
    <property type="component" value="Unassembled WGS sequence"/>
</dbReference>
<dbReference type="InterPro" id="IPR001611">
    <property type="entry name" value="Leu-rich_rpt"/>
</dbReference>
<dbReference type="Pfam" id="PF18962">
    <property type="entry name" value="Por_Secre_tail"/>
    <property type="match status" value="1"/>
</dbReference>
<keyword evidence="3" id="KW-0677">Repeat</keyword>
<feature type="domain" description="Secretion system C-terminal sorting" evidence="5">
    <location>
        <begin position="827"/>
        <end position="897"/>
    </location>
</feature>
<feature type="chain" id="PRO_5021508472" evidence="4">
    <location>
        <begin position="26"/>
        <end position="899"/>
    </location>
</feature>
<evidence type="ECO:0000256" key="4">
    <source>
        <dbReference type="SAM" id="SignalP"/>
    </source>
</evidence>
<evidence type="ECO:0000313" key="7">
    <source>
        <dbReference type="EMBL" id="TPG37652.1"/>
    </source>
</evidence>
<dbReference type="AlphaFoldDB" id="A0A502EKZ1"/>
<keyword evidence="2 4" id="KW-0732">Signal</keyword>